<dbReference type="OrthoDB" id="2690450at2759"/>
<protein>
    <submittedName>
        <fullName evidence="1">Uncharacterized protein</fullName>
    </submittedName>
</protein>
<proteinExistence type="predicted"/>
<reference evidence="1" key="1">
    <citation type="journal article" date="2020" name="New Phytol.">
        <title>Comparative genomics reveals dynamic genome evolution in host specialist ectomycorrhizal fungi.</title>
        <authorList>
            <person name="Lofgren L.A."/>
            <person name="Nguyen N.H."/>
            <person name="Vilgalys R."/>
            <person name="Ruytinx J."/>
            <person name="Liao H.L."/>
            <person name="Branco S."/>
            <person name="Kuo A."/>
            <person name="LaButti K."/>
            <person name="Lipzen A."/>
            <person name="Andreopoulos W."/>
            <person name="Pangilinan J."/>
            <person name="Riley R."/>
            <person name="Hundley H."/>
            <person name="Na H."/>
            <person name="Barry K."/>
            <person name="Grigoriev I.V."/>
            <person name="Stajich J.E."/>
            <person name="Kennedy P.G."/>
        </authorList>
    </citation>
    <scope>NUCLEOTIDE SEQUENCE</scope>
    <source>
        <strain evidence="1">DOB743</strain>
    </source>
</reference>
<organism evidence="1 2">
    <name type="scientific">Suillus placidus</name>
    <dbReference type="NCBI Taxonomy" id="48579"/>
    <lineage>
        <taxon>Eukaryota</taxon>
        <taxon>Fungi</taxon>
        <taxon>Dikarya</taxon>
        <taxon>Basidiomycota</taxon>
        <taxon>Agaricomycotina</taxon>
        <taxon>Agaricomycetes</taxon>
        <taxon>Agaricomycetidae</taxon>
        <taxon>Boletales</taxon>
        <taxon>Suillineae</taxon>
        <taxon>Suillaceae</taxon>
        <taxon>Suillus</taxon>
    </lineage>
</organism>
<sequence>MPYLLIGYPLDELYLGLDDEIDYDSVSSGPQGMVAATHNQSPPAQSDHPGLKIDPALYLGPEDDLININELPDCSDVKSDAPGLAEESMLSRPHQQRFAFDGLGLLTMGVIRTQQMTSDHSKLLGQTLLTNSEKLMQTCGGCKELNG</sequence>
<dbReference type="EMBL" id="JABBWD010000060">
    <property type="protein sequence ID" value="KAG1771134.1"/>
    <property type="molecule type" value="Genomic_DNA"/>
</dbReference>
<dbReference type="Proteomes" id="UP000714275">
    <property type="component" value="Unassembled WGS sequence"/>
</dbReference>
<dbReference type="AlphaFoldDB" id="A0A9P6ZLE2"/>
<name>A0A9P6ZLE2_9AGAM</name>
<gene>
    <name evidence="1" type="ORF">EV702DRAFT_1049038</name>
</gene>
<comment type="caution">
    <text evidence="1">The sequence shown here is derived from an EMBL/GenBank/DDBJ whole genome shotgun (WGS) entry which is preliminary data.</text>
</comment>
<accession>A0A9P6ZLE2</accession>
<evidence type="ECO:0000313" key="2">
    <source>
        <dbReference type="Proteomes" id="UP000714275"/>
    </source>
</evidence>
<keyword evidence="2" id="KW-1185">Reference proteome</keyword>
<evidence type="ECO:0000313" key="1">
    <source>
        <dbReference type="EMBL" id="KAG1771134.1"/>
    </source>
</evidence>